<feature type="region of interest" description="Disordered" evidence="5">
    <location>
        <begin position="39"/>
        <end position="90"/>
    </location>
</feature>
<evidence type="ECO:0000256" key="2">
    <source>
        <dbReference type="ARBA" id="ARBA00023136"/>
    </source>
</evidence>
<proteinExistence type="predicted"/>
<accession>A0A0D5YRI9</accession>
<dbReference type="STRING" id="516051.VC82_860"/>
<evidence type="ECO:0000313" key="7">
    <source>
        <dbReference type="EMBL" id="AKA34514.1"/>
    </source>
</evidence>
<keyword evidence="3" id="KW-0998">Cell outer membrane</keyword>
<dbReference type="PRINTS" id="PR01021">
    <property type="entry name" value="OMPADOMAIN"/>
</dbReference>
<evidence type="ECO:0000259" key="6">
    <source>
        <dbReference type="PROSITE" id="PS51123"/>
    </source>
</evidence>
<evidence type="ECO:0000256" key="5">
    <source>
        <dbReference type="SAM" id="MobiDB-lite"/>
    </source>
</evidence>
<dbReference type="HOGENOM" id="CLU_034534_1_0_10"/>
<name>A0A0D5YRI9_9FLAO</name>
<dbReference type="AlphaFoldDB" id="A0A0D5YRI9"/>
<keyword evidence="8" id="KW-1185">Reference proteome</keyword>
<protein>
    <submittedName>
        <fullName evidence="7">Membrane protein</fullName>
    </submittedName>
</protein>
<dbReference type="CDD" id="cd07185">
    <property type="entry name" value="OmpA_C-like"/>
    <property type="match status" value="1"/>
</dbReference>
<sequence length="444" mass="49599">MKDSTIYTILLAAFFASIHPGHGQFLKKLKERAERAAEETIHRKVEEKTAEETEKVMDTILEAPGKKVRKRKKRNNNSSSEDVENEEYYEEEAYPEDGNFGQTTNKGDIEVYSKFDFVPGDKQLFFDDFGNDFIGDFPSKWNTNAGGEVVTLGESPQKWLELKSGFHLYYVPDVPPLPQDHTIEFDVAAVGLDGQTSSTAQLRVTLSDDPKFGQGHNFVFVEIPFCQYAPIGITVENRINDKREIRSTVQADIRDEVLNNPHISIAVNNNRFRLWVNEVKYIDVPRLVPSGAILKTLKFSANGFKDGKEKVLITNLKVAEGGVDLRRKLISEGKISTNAILFDSGSANLQPQSMGVIRQISQVLQQESGMNLKIVGHTDADGSDENNLALSQKRAEAVKNTLVSVYGIDANRLRAEGKGETEPVADNTTTDGKAQNRRVEFIKI</sequence>
<feature type="domain" description="OmpA-like" evidence="6">
    <location>
        <begin position="329"/>
        <end position="444"/>
    </location>
</feature>
<dbReference type="EMBL" id="CP011071">
    <property type="protein sequence ID" value="AKA34514.1"/>
    <property type="molecule type" value="Genomic_DNA"/>
</dbReference>
<feature type="compositionally biased region" description="Basic and acidic residues" evidence="5">
    <location>
        <begin position="39"/>
        <end position="57"/>
    </location>
</feature>
<evidence type="ECO:0000256" key="3">
    <source>
        <dbReference type="ARBA" id="ARBA00023237"/>
    </source>
</evidence>
<dbReference type="SUPFAM" id="SSF103088">
    <property type="entry name" value="OmpA-like"/>
    <property type="match status" value="1"/>
</dbReference>
<dbReference type="GO" id="GO:0009279">
    <property type="term" value="C:cell outer membrane"/>
    <property type="evidence" value="ECO:0007669"/>
    <property type="project" value="UniProtKB-SubCell"/>
</dbReference>
<evidence type="ECO:0000256" key="4">
    <source>
        <dbReference type="PROSITE-ProRule" id="PRU00473"/>
    </source>
</evidence>
<comment type="subcellular location">
    <subcellularLocation>
        <location evidence="1">Cell outer membrane</location>
    </subcellularLocation>
</comment>
<dbReference type="KEGG" id="mlt:VC82_860"/>
<dbReference type="PANTHER" id="PTHR30329:SF21">
    <property type="entry name" value="LIPOPROTEIN YIAD-RELATED"/>
    <property type="match status" value="1"/>
</dbReference>
<dbReference type="OrthoDB" id="9800869at2"/>
<dbReference type="RefSeq" id="WP_052698904.1">
    <property type="nucleotide sequence ID" value="NZ_CP011071.1"/>
</dbReference>
<organism evidence="7 8">
    <name type="scientific">Flagellimonas lutaonensis</name>
    <dbReference type="NCBI Taxonomy" id="516051"/>
    <lineage>
        <taxon>Bacteria</taxon>
        <taxon>Pseudomonadati</taxon>
        <taxon>Bacteroidota</taxon>
        <taxon>Flavobacteriia</taxon>
        <taxon>Flavobacteriales</taxon>
        <taxon>Flavobacteriaceae</taxon>
        <taxon>Flagellimonas</taxon>
    </lineage>
</organism>
<dbReference type="Proteomes" id="UP000032726">
    <property type="component" value="Chromosome"/>
</dbReference>
<feature type="compositionally biased region" description="Basic residues" evidence="5">
    <location>
        <begin position="66"/>
        <end position="75"/>
    </location>
</feature>
<feature type="compositionally biased region" description="Acidic residues" evidence="5">
    <location>
        <begin position="81"/>
        <end position="90"/>
    </location>
</feature>
<evidence type="ECO:0000313" key="8">
    <source>
        <dbReference type="Proteomes" id="UP000032726"/>
    </source>
</evidence>
<dbReference type="PROSITE" id="PS51123">
    <property type="entry name" value="OMPA_2"/>
    <property type="match status" value="1"/>
</dbReference>
<gene>
    <name evidence="7" type="ORF">VC82_860</name>
</gene>
<dbReference type="InterPro" id="IPR036737">
    <property type="entry name" value="OmpA-like_sf"/>
</dbReference>
<reference evidence="7 8" key="1">
    <citation type="submission" date="2015-03" db="EMBL/GenBank/DDBJ databases">
        <title>Complete genome sequence of Muricauda lutaonensis CC-HSB-11T, isolated from a coastal hot spring.</title>
        <authorList>
            <person name="Kim K.M."/>
        </authorList>
    </citation>
    <scope>NUCLEOTIDE SEQUENCE [LARGE SCALE GENOMIC DNA]</scope>
    <source>
        <strain evidence="7 8">CC-HSB-11</strain>
    </source>
</reference>
<dbReference type="InterPro" id="IPR050330">
    <property type="entry name" value="Bact_OuterMem_StrucFunc"/>
</dbReference>
<evidence type="ECO:0000256" key="1">
    <source>
        <dbReference type="ARBA" id="ARBA00004442"/>
    </source>
</evidence>
<dbReference type="Gene3D" id="3.30.1330.60">
    <property type="entry name" value="OmpA-like domain"/>
    <property type="match status" value="1"/>
</dbReference>
<keyword evidence="2 4" id="KW-0472">Membrane</keyword>
<dbReference type="PANTHER" id="PTHR30329">
    <property type="entry name" value="STATOR ELEMENT OF FLAGELLAR MOTOR COMPLEX"/>
    <property type="match status" value="1"/>
</dbReference>
<dbReference type="Pfam" id="PF00691">
    <property type="entry name" value="OmpA"/>
    <property type="match status" value="1"/>
</dbReference>
<dbReference type="InterPro" id="IPR006665">
    <property type="entry name" value="OmpA-like"/>
</dbReference>
<dbReference type="InterPro" id="IPR006664">
    <property type="entry name" value="OMP_bac"/>
</dbReference>